<feature type="compositionally biased region" description="Gly residues" evidence="1">
    <location>
        <begin position="147"/>
        <end position="156"/>
    </location>
</feature>
<dbReference type="PANTHER" id="PTHR35104">
    <property type="entry name" value="OS03G0807000 PROTEIN"/>
    <property type="match status" value="1"/>
</dbReference>
<sequence>MHPRCLVTISSSPRYPRFFTWRRTEYPIRREEEEGEKKDYVRRQRRRDGRTEKGKGMVFNAGWVAAVARVSAEACQYVACNPERLSSEEVLDLLFCLPLRHLRGFALCLFSFLCFPPFLSDDLRRNRLYYLGSSSSSSSSSDEYDSTGGGYDSHSD</sequence>
<gene>
    <name evidence="2" type="ORF">GSMUA_69200.1</name>
</gene>
<organism evidence="2">
    <name type="scientific">Musa acuminata subsp. malaccensis</name>
    <name type="common">Wild banana</name>
    <name type="synonym">Musa malaccensis</name>
    <dbReference type="NCBI Taxonomy" id="214687"/>
    <lineage>
        <taxon>Eukaryota</taxon>
        <taxon>Viridiplantae</taxon>
        <taxon>Streptophyta</taxon>
        <taxon>Embryophyta</taxon>
        <taxon>Tracheophyta</taxon>
        <taxon>Spermatophyta</taxon>
        <taxon>Magnoliopsida</taxon>
        <taxon>Liliopsida</taxon>
        <taxon>Zingiberales</taxon>
        <taxon>Musaceae</taxon>
        <taxon>Musa</taxon>
    </lineage>
</organism>
<accession>A0A8D7B7J2</accession>
<dbReference type="AlphaFoldDB" id="A0A8D7B7J2"/>
<name>A0A8D7B7J2_MUSAM</name>
<evidence type="ECO:0000256" key="1">
    <source>
        <dbReference type="SAM" id="MobiDB-lite"/>
    </source>
</evidence>
<protein>
    <submittedName>
        <fullName evidence="2">(wild Malaysian banana) hypothetical protein</fullName>
    </submittedName>
</protein>
<feature type="region of interest" description="Disordered" evidence="1">
    <location>
        <begin position="132"/>
        <end position="156"/>
    </location>
</feature>
<dbReference type="PANTHER" id="PTHR35104:SF13">
    <property type="entry name" value="OS03G0807000 PROTEIN"/>
    <property type="match status" value="1"/>
</dbReference>
<proteinExistence type="predicted"/>
<reference evidence="2" key="1">
    <citation type="submission" date="2021-03" db="EMBL/GenBank/DDBJ databases">
        <authorList>
            <consortium name="Genoscope - CEA"/>
            <person name="William W."/>
        </authorList>
    </citation>
    <scope>NUCLEOTIDE SEQUENCE</scope>
    <source>
        <strain evidence="2">Doubled-haploid Pahang</strain>
    </source>
</reference>
<dbReference type="EMBL" id="HG996467">
    <property type="protein sequence ID" value="CAG1862026.1"/>
    <property type="molecule type" value="Genomic_DNA"/>
</dbReference>
<evidence type="ECO:0000313" key="2">
    <source>
        <dbReference type="EMBL" id="CAG1862026.1"/>
    </source>
</evidence>
<feature type="compositionally biased region" description="Low complexity" evidence="1">
    <location>
        <begin position="132"/>
        <end position="141"/>
    </location>
</feature>